<proteinExistence type="predicted"/>
<dbReference type="Gene3D" id="1.10.510.10">
    <property type="entry name" value="Transferase(Phosphotransferase) domain 1"/>
    <property type="match status" value="1"/>
</dbReference>
<evidence type="ECO:0000313" key="1">
    <source>
        <dbReference type="EMBL" id="CAF2105864.1"/>
    </source>
</evidence>
<dbReference type="Proteomes" id="UP001295469">
    <property type="component" value="Chromosome C08"/>
</dbReference>
<dbReference type="SUPFAM" id="SSF56112">
    <property type="entry name" value="Protein kinase-like (PK-like)"/>
    <property type="match status" value="1"/>
</dbReference>
<gene>
    <name evidence="1" type="ORF">DARMORV10_C08P04000.1</name>
</gene>
<dbReference type="AlphaFoldDB" id="A0A816TV04"/>
<reference evidence="1" key="1">
    <citation type="submission" date="2021-01" db="EMBL/GenBank/DDBJ databases">
        <authorList>
            <consortium name="Genoscope - CEA"/>
            <person name="William W."/>
        </authorList>
    </citation>
    <scope>NUCLEOTIDE SEQUENCE</scope>
</reference>
<name>A0A816TV04_BRANA</name>
<dbReference type="EMBL" id="HG994372">
    <property type="protein sequence ID" value="CAF2105864.1"/>
    <property type="molecule type" value="Genomic_DNA"/>
</dbReference>
<dbReference type="InterPro" id="IPR011009">
    <property type="entry name" value="Kinase-like_dom_sf"/>
</dbReference>
<sequence>MASMVSLSLYKPEQQLKSNSCRKFNLTPLHLRRFSCCSTREISLKSRYGVALPVTCKHRRSVEIFTRRGATFLLRKRKSFGEWVEAECFQLKKNEISEGTIVVLLALVLRRFFYASKRQVMTTRVVTLWCRAPELLHGAVEYGIGIDLWSDGCI</sequence>
<organism evidence="1">
    <name type="scientific">Brassica napus</name>
    <name type="common">Rape</name>
    <dbReference type="NCBI Taxonomy" id="3708"/>
    <lineage>
        <taxon>Eukaryota</taxon>
        <taxon>Viridiplantae</taxon>
        <taxon>Streptophyta</taxon>
        <taxon>Embryophyta</taxon>
        <taxon>Tracheophyta</taxon>
        <taxon>Spermatophyta</taxon>
        <taxon>Magnoliopsida</taxon>
        <taxon>eudicotyledons</taxon>
        <taxon>Gunneridae</taxon>
        <taxon>Pentapetalae</taxon>
        <taxon>rosids</taxon>
        <taxon>malvids</taxon>
        <taxon>Brassicales</taxon>
        <taxon>Brassicaceae</taxon>
        <taxon>Brassiceae</taxon>
        <taxon>Brassica</taxon>
    </lineage>
</organism>
<protein>
    <submittedName>
        <fullName evidence="1">(rape) hypothetical protein</fullName>
    </submittedName>
</protein>
<accession>A0A816TV04</accession>